<feature type="domain" description="GIY-YIG" evidence="2">
    <location>
        <begin position="1"/>
        <end position="76"/>
    </location>
</feature>
<keyword evidence="4" id="KW-1185">Reference proteome</keyword>
<organism evidence="3 4">
    <name type="scientific">Mongoliitalea lutea</name>
    <dbReference type="NCBI Taxonomy" id="849756"/>
    <lineage>
        <taxon>Bacteria</taxon>
        <taxon>Pseudomonadati</taxon>
        <taxon>Bacteroidota</taxon>
        <taxon>Cytophagia</taxon>
        <taxon>Cytophagales</taxon>
        <taxon>Cyclobacteriaceae</taxon>
        <taxon>Mongoliitalea</taxon>
    </lineage>
</organism>
<dbReference type="SUPFAM" id="SSF82771">
    <property type="entry name" value="GIY-YIG endonuclease"/>
    <property type="match status" value="1"/>
</dbReference>
<dbReference type="InterPro" id="IPR035901">
    <property type="entry name" value="GIY-YIG_endonuc_sf"/>
</dbReference>
<dbReference type="InterPro" id="IPR050190">
    <property type="entry name" value="UPF0213_domain"/>
</dbReference>
<dbReference type="CDD" id="cd10449">
    <property type="entry name" value="GIY-YIG_SLX1_like"/>
    <property type="match status" value="1"/>
</dbReference>
<dbReference type="Pfam" id="PF01541">
    <property type="entry name" value="GIY-YIG"/>
    <property type="match status" value="1"/>
</dbReference>
<reference evidence="3" key="1">
    <citation type="journal article" date="2014" name="Int. J. Syst. Evol. Microbiol.">
        <title>Complete genome sequence of Corynebacterium casei LMG S-19264T (=DSM 44701T), isolated from a smear-ripened cheese.</title>
        <authorList>
            <consortium name="US DOE Joint Genome Institute (JGI-PGF)"/>
            <person name="Walter F."/>
            <person name="Albersmeier A."/>
            <person name="Kalinowski J."/>
            <person name="Ruckert C."/>
        </authorList>
    </citation>
    <scope>NUCLEOTIDE SEQUENCE</scope>
    <source>
        <strain evidence="3">KCTC 23224</strain>
    </source>
</reference>
<sequence length="98" mass="11685">MAFFVYIIQSVKDNSFYIGVSSNPEERLLKHNRPHKGYTARKQPWILVYTEAFATKTKALKRENFIKAQKKSFHVRRQFLDLPQAQPFQTFQLTFPYL</sequence>
<protein>
    <recommendedName>
        <fullName evidence="2">GIY-YIG domain-containing protein</fullName>
    </recommendedName>
</protein>
<evidence type="ECO:0000313" key="3">
    <source>
        <dbReference type="EMBL" id="GHB28517.1"/>
    </source>
</evidence>
<comment type="caution">
    <text evidence="3">The sequence shown here is derived from an EMBL/GenBank/DDBJ whole genome shotgun (WGS) entry which is preliminary data.</text>
</comment>
<evidence type="ECO:0000313" key="4">
    <source>
        <dbReference type="Proteomes" id="UP000642809"/>
    </source>
</evidence>
<dbReference type="Proteomes" id="UP000642809">
    <property type="component" value="Unassembled WGS sequence"/>
</dbReference>
<evidence type="ECO:0000259" key="2">
    <source>
        <dbReference type="PROSITE" id="PS50164"/>
    </source>
</evidence>
<dbReference type="InterPro" id="IPR000305">
    <property type="entry name" value="GIY-YIG_endonuc"/>
</dbReference>
<evidence type="ECO:0000256" key="1">
    <source>
        <dbReference type="ARBA" id="ARBA00007435"/>
    </source>
</evidence>
<dbReference type="EMBL" id="BMYF01000003">
    <property type="protein sequence ID" value="GHB28517.1"/>
    <property type="molecule type" value="Genomic_DNA"/>
</dbReference>
<name>A0A8J3G4J2_9BACT</name>
<dbReference type="Gene3D" id="3.40.1440.10">
    <property type="entry name" value="GIY-YIG endonuclease"/>
    <property type="match status" value="1"/>
</dbReference>
<dbReference type="PANTHER" id="PTHR34477:SF1">
    <property type="entry name" value="UPF0213 PROTEIN YHBQ"/>
    <property type="match status" value="1"/>
</dbReference>
<dbReference type="PROSITE" id="PS50164">
    <property type="entry name" value="GIY_YIG"/>
    <property type="match status" value="1"/>
</dbReference>
<accession>A0A8J3G4J2</accession>
<proteinExistence type="inferred from homology"/>
<comment type="similarity">
    <text evidence="1">Belongs to the UPF0213 family.</text>
</comment>
<dbReference type="AlphaFoldDB" id="A0A8J3G4J2"/>
<gene>
    <name evidence="3" type="ORF">GCM10008106_06470</name>
</gene>
<dbReference type="PANTHER" id="PTHR34477">
    <property type="entry name" value="UPF0213 PROTEIN YHBQ"/>
    <property type="match status" value="1"/>
</dbReference>
<reference evidence="3" key="2">
    <citation type="submission" date="2020-09" db="EMBL/GenBank/DDBJ databases">
        <authorList>
            <person name="Sun Q."/>
            <person name="Kim S."/>
        </authorList>
    </citation>
    <scope>NUCLEOTIDE SEQUENCE</scope>
    <source>
        <strain evidence="3">KCTC 23224</strain>
    </source>
</reference>
<dbReference type="RefSeq" id="WP_189579018.1">
    <property type="nucleotide sequence ID" value="NZ_BMYF01000003.1"/>
</dbReference>